<dbReference type="RefSeq" id="WP_183213323.1">
    <property type="nucleotide sequence ID" value="NZ_JACHOR010000003.1"/>
</dbReference>
<name>A0A7W9CIK1_9CAUL</name>
<protein>
    <recommendedName>
        <fullName evidence="3">HPr kinase</fullName>
    </recommendedName>
</protein>
<sequence length="328" mass="35534">MSLSDSHQSPIPQSEQIAVHHHYRAFGLNIRSTMPIAELMAAAIDPADAVDLEIVQEAGKCPFGVEDNPFDFALHETPDGTDYLYWLQVGTFRIVGNRRIECDLNPGVGPDLASLPLLGIVMAVLLHRRGMMVLHGSAVKIGEKAVVFLGDKGAGKSTTAASLASAGRAILTDDVVALNRMSDGSVCLLPGHAQVKLSQEATDHMRLPESRVLDRPFETYDKHRYVFEAPFDTTPISVSDIFILERGDLGAEALTSSAALTSLMRYSYLARFGSEMFKGAQAAEFLHWCAAVTRAIPVSRLTVPSDLAGLDRLDGFLRDRSGEATAQP</sequence>
<proteinExistence type="predicted"/>
<gene>
    <name evidence="1" type="ORF">GGR13_001949</name>
</gene>
<organism evidence="1 2">
    <name type="scientific">Brevundimonas variabilis</name>
    <dbReference type="NCBI Taxonomy" id="74312"/>
    <lineage>
        <taxon>Bacteria</taxon>
        <taxon>Pseudomonadati</taxon>
        <taxon>Pseudomonadota</taxon>
        <taxon>Alphaproteobacteria</taxon>
        <taxon>Caulobacterales</taxon>
        <taxon>Caulobacteraceae</taxon>
        <taxon>Brevundimonas</taxon>
    </lineage>
</organism>
<dbReference type="InterPro" id="IPR027417">
    <property type="entry name" value="P-loop_NTPase"/>
</dbReference>
<dbReference type="EMBL" id="JACHOR010000003">
    <property type="protein sequence ID" value="MBB5746345.1"/>
    <property type="molecule type" value="Genomic_DNA"/>
</dbReference>
<dbReference type="AlphaFoldDB" id="A0A7W9CIK1"/>
<keyword evidence="2" id="KW-1185">Reference proteome</keyword>
<accession>A0A7W9CIK1</accession>
<evidence type="ECO:0000313" key="2">
    <source>
        <dbReference type="Proteomes" id="UP000545037"/>
    </source>
</evidence>
<evidence type="ECO:0000313" key="1">
    <source>
        <dbReference type="EMBL" id="MBB5746345.1"/>
    </source>
</evidence>
<dbReference type="Proteomes" id="UP000545037">
    <property type="component" value="Unassembled WGS sequence"/>
</dbReference>
<dbReference type="Gene3D" id="3.40.50.300">
    <property type="entry name" value="P-loop containing nucleotide triphosphate hydrolases"/>
    <property type="match status" value="1"/>
</dbReference>
<dbReference type="SUPFAM" id="SSF53795">
    <property type="entry name" value="PEP carboxykinase-like"/>
    <property type="match status" value="1"/>
</dbReference>
<comment type="caution">
    <text evidence="1">The sequence shown here is derived from an EMBL/GenBank/DDBJ whole genome shotgun (WGS) entry which is preliminary data.</text>
</comment>
<reference evidence="1 2" key="1">
    <citation type="submission" date="2020-08" db="EMBL/GenBank/DDBJ databases">
        <title>Genomic Encyclopedia of Type Strains, Phase IV (KMG-IV): sequencing the most valuable type-strain genomes for metagenomic binning, comparative biology and taxonomic classification.</title>
        <authorList>
            <person name="Goeker M."/>
        </authorList>
    </citation>
    <scope>NUCLEOTIDE SEQUENCE [LARGE SCALE GENOMIC DNA]</scope>
    <source>
        <strain evidence="1 2">DSM 4737</strain>
    </source>
</reference>
<evidence type="ECO:0008006" key="3">
    <source>
        <dbReference type="Google" id="ProtNLM"/>
    </source>
</evidence>